<dbReference type="SUPFAM" id="SSF48371">
    <property type="entry name" value="ARM repeat"/>
    <property type="match status" value="1"/>
</dbReference>
<dbReference type="InterPro" id="IPR040144">
    <property type="entry name" value="RAP1GDS1"/>
</dbReference>
<dbReference type="FunFam" id="1.25.10.10:FF:000369">
    <property type="entry name" value="Vimar"/>
    <property type="match status" value="1"/>
</dbReference>
<reference evidence="1" key="1">
    <citation type="submission" date="2022-01" db="EMBL/GenBank/DDBJ databases">
        <authorList>
            <person name="King R."/>
        </authorList>
    </citation>
    <scope>NUCLEOTIDE SEQUENCE</scope>
</reference>
<proteinExistence type="predicted"/>
<protein>
    <submittedName>
        <fullName evidence="1">Uncharacterized protein</fullName>
    </submittedName>
</protein>
<gene>
    <name evidence="1" type="ORF">PSYICH_LOCUS922</name>
</gene>
<dbReference type="InterPro" id="IPR011989">
    <property type="entry name" value="ARM-like"/>
</dbReference>
<evidence type="ECO:0000313" key="1">
    <source>
        <dbReference type="EMBL" id="CAH1098970.1"/>
    </source>
</evidence>
<dbReference type="OrthoDB" id="26149at2759"/>
<dbReference type="GO" id="GO:0005085">
    <property type="term" value="F:guanyl-nucleotide exchange factor activity"/>
    <property type="evidence" value="ECO:0007669"/>
    <property type="project" value="InterPro"/>
</dbReference>
<organism evidence="1 2">
    <name type="scientific">Psylliodes chrysocephalus</name>
    <dbReference type="NCBI Taxonomy" id="3402493"/>
    <lineage>
        <taxon>Eukaryota</taxon>
        <taxon>Metazoa</taxon>
        <taxon>Ecdysozoa</taxon>
        <taxon>Arthropoda</taxon>
        <taxon>Hexapoda</taxon>
        <taxon>Insecta</taxon>
        <taxon>Pterygota</taxon>
        <taxon>Neoptera</taxon>
        <taxon>Endopterygota</taxon>
        <taxon>Coleoptera</taxon>
        <taxon>Polyphaga</taxon>
        <taxon>Cucujiformia</taxon>
        <taxon>Chrysomeloidea</taxon>
        <taxon>Chrysomelidae</taxon>
        <taxon>Galerucinae</taxon>
        <taxon>Alticini</taxon>
        <taxon>Psylliodes</taxon>
    </lineage>
</organism>
<accession>A0A9P0CGQ8</accession>
<dbReference type="PANTHER" id="PTHR10957">
    <property type="entry name" value="RAP1 GTPASE-GDP DISSOCIATION STIMULATOR 1"/>
    <property type="match status" value="1"/>
</dbReference>
<dbReference type="EMBL" id="OV651813">
    <property type="protein sequence ID" value="CAH1098970.1"/>
    <property type="molecule type" value="Genomic_DNA"/>
</dbReference>
<keyword evidence="2" id="KW-1185">Reference proteome</keyword>
<evidence type="ECO:0000313" key="2">
    <source>
        <dbReference type="Proteomes" id="UP001153636"/>
    </source>
</evidence>
<dbReference type="InterPro" id="IPR016024">
    <property type="entry name" value="ARM-type_fold"/>
</dbReference>
<sequence length="618" mass="70405">MSEIGEILLNLTKATEEKDETKIIDNLKVFPKETQLNNILLIQELLKFGNRDILKTTTELVAELAKLESNRKICTSEEIIKDLLNLLESNDPDITINSIRALGNICYENEAACSIIDKIGANKLLSILKEDCYRENNELTTKTAGLLLNLFNYSDNLIKSSLKNGILPIVEKLLLKYSQQFNKNESLLMFLVSIINSVEHFLDEQNIPFTKELCQLLIDIFKQSKIPEISIPCLEIFHSQCEQVSASEEMKTLIAKEGVCELLFEHIEKYRELAIDEESRAVLKMACDFIVVILTGDECMSLLYKDGEGVVFQNIIKWLSNEDPDLLSTGVLALGNFARKDVHCIHMMKKGISKKLIDILKKYNTSTEIEDVKIQHALLSTLKNLVIPKENKGKILKEGLIDVIYPMIKINHDLVVFKLLGTFRIVIEEQVSAAFDLLSRKDFIERLVYWCYNSEHLGVRGEVPRLLAWLIKYCLSVKPFTMLLTVPECIKCIVEMISSNHAIMHNEAFFALNLLYVGCPELSDENNDGEIALSRLVTILVDSKIGKNLNFVLDRYADKMDRPTIENLVNFVDGLCNSEELVVHFKLVDLITPLCKLYHNPNVCRIDKLDRIETLLSE</sequence>
<dbReference type="Gene3D" id="1.25.10.10">
    <property type="entry name" value="Leucine-rich Repeat Variant"/>
    <property type="match status" value="2"/>
</dbReference>
<name>A0A9P0CGQ8_9CUCU</name>
<dbReference type="AlphaFoldDB" id="A0A9P0CGQ8"/>
<dbReference type="Proteomes" id="UP001153636">
    <property type="component" value="Chromosome 1"/>
</dbReference>